<name>A0ACB9W4W4_CHAAC</name>
<proteinExistence type="predicted"/>
<dbReference type="Proteomes" id="UP001057452">
    <property type="component" value="Chromosome 19"/>
</dbReference>
<sequence>MEKVSRGDKTKSSTTDVYYYLLGNEKMDLQVVSQAESHQNLGPRHLFWKQNPLSCSGDFVVTMLKRHILIDPTQPSTSK</sequence>
<protein>
    <submittedName>
        <fullName evidence="1">Uncharacterized protein</fullName>
    </submittedName>
</protein>
<keyword evidence="2" id="KW-1185">Reference proteome</keyword>
<evidence type="ECO:0000313" key="2">
    <source>
        <dbReference type="Proteomes" id="UP001057452"/>
    </source>
</evidence>
<gene>
    <name evidence="1" type="ORF">KUCAC02_027219</name>
</gene>
<accession>A0ACB9W4W4</accession>
<organism evidence="1 2">
    <name type="scientific">Chaenocephalus aceratus</name>
    <name type="common">Blackfin icefish</name>
    <name type="synonym">Chaenichthys aceratus</name>
    <dbReference type="NCBI Taxonomy" id="36190"/>
    <lineage>
        <taxon>Eukaryota</taxon>
        <taxon>Metazoa</taxon>
        <taxon>Chordata</taxon>
        <taxon>Craniata</taxon>
        <taxon>Vertebrata</taxon>
        <taxon>Euteleostomi</taxon>
        <taxon>Actinopterygii</taxon>
        <taxon>Neopterygii</taxon>
        <taxon>Teleostei</taxon>
        <taxon>Neoteleostei</taxon>
        <taxon>Acanthomorphata</taxon>
        <taxon>Eupercaria</taxon>
        <taxon>Perciformes</taxon>
        <taxon>Notothenioidei</taxon>
        <taxon>Channichthyidae</taxon>
        <taxon>Chaenocephalus</taxon>
    </lineage>
</organism>
<reference evidence="1" key="1">
    <citation type="submission" date="2022-05" db="EMBL/GenBank/DDBJ databases">
        <title>Chromosome-level genome of Chaenocephalus aceratus.</title>
        <authorList>
            <person name="Park H."/>
        </authorList>
    </citation>
    <scope>NUCLEOTIDE SEQUENCE</scope>
    <source>
        <strain evidence="1">KU_202001</strain>
    </source>
</reference>
<dbReference type="EMBL" id="CM043803">
    <property type="protein sequence ID" value="KAI4807412.1"/>
    <property type="molecule type" value="Genomic_DNA"/>
</dbReference>
<comment type="caution">
    <text evidence="1">The sequence shown here is derived from an EMBL/GenBank/DDBJ whole genome shotgun (WGS) entry which is preliminary data.</text>
</comment>
<evidence type="ECO:0000313" key="1">
    <source>
        <dbReference type="EMBL" id="KAI4807412.1"/>
    </source>
</evidence>